<reference evidence="9 10" key="1">
    <citation type="journal article" date="2019" name="Nat. Plants">
        <title>Genome sequencing of Musa balbisiana reveals subgenome evolution and function divergence in polyploid bananas.</title>
        <authorList>
            <person name="Yao X."/>
        </authorList>
    </citation>
    <scope>NUCLEOTIDE SEQUENCE [LARGE SCALE GENOMIC DNA]</scope>
    <source>
        <strain evidence="10">cv. DH-PKW</strain>
        <tissue evidence="9">Leaves</tissue>
    </source>
</reference>
<evidence type="ECO:0000256" key="5">
    <source>
        <dbReference type="ARBA" id="ARBA00023242"/>
    </source>
</evidence>
<name>A0A4S8JWY2_MUSBA</name>
<keyword evidence="10" id="KW-1185">Reference proteome</keyword>
<dbReference type="NCBIfam" id="TIGR01568">
    <property type="entry name" value="A_thal_3678"/>
    <property type="match status" value="1"/>
</dbReference>
<dbReference type="STRING" id="52838.A0A4S8JWY2"/>
<keyword evidence="3 6" id="KW-0805">Transcription regulation</keyword>
<keyword evidence="4 6" id="KW-0804">Transcription</keyword>
<dbReference type="PROSITE" id="PS51754">
    <property type="entry name" value="OVATE"/>
    <property type="match status" value="1"/>
</dbReference>
<dbReference type="InterPro" id="IPR006458">
    <property type="entry name" value="Ovate_C"/>
</dbReference>
<dbReference type="PANTHER" id="PTHR33057">
    <property type="entry name" value="TRANSCRIPTION REPRESSOR OFP7-RELATED"/>
    <property type="match status" value="1"/>
</dbReference>
<dbReference type="GO" id="GO:0045892">
    <property type="term" value="P:negative regulation of DNA-templated transcription"/>
    <property type="evidence" value="ECO:0007669"/>
    <property type="project" value="UniProtKB-UniRule"/>
</dbReference>
<comment type="subcellular location">
    <subcellularLocation>
        <location evidence="1 6">Nucleus</location>
    </subcellularLocation>
</comment>
<keyword evidence="2 6" id="KW-0678">Repressor</keyword>
<evidence type="ECO:0000259" key="8">
    <source>
        <dbReference type="PROSITE" id="PS51754"/>
    </source>
</evidence>
<dbReference type="GO" id="GO:0005634">
    <property type="term" value="C:nucleus"/>
    <property type="evidence" value="ECO:0007669"/>
    <property type="project" value="UniProtKB-SubCell"/>
</dbReference>
<dbReference type="Pfam" id="PF04844">
    <property type="entry name" value="Ovate"/>
    <property type="match status" value="1"/>
</dbReference>
<evidence type="ECO:0000256" key="4">
    <source>
        <dbReference type="ARBA" id="ARBA00023163"/>
    </source>
</evidence>
<feature type="domain" description="OVATE" evidence="8">
    <location>
        <begin position="132"/>
        <end position="191"/>
    </location>
</feature>
<dbReference type="InterPro" id="IPR038933">
    <property type="entry name" value="Ovate"/>
</dbReference>
<dbReference type="PANTHER" id="PTHR33057:SF26">
    <property type="entry name" value="TRANSCRIPTION REPRESSOR OFP13"/>
    <property type="match status" value="1"/>
</dbReference>
<sequence length="223" mass="24432">MGKKLGLSSLFFRLRDTPRPSCHSSSPSPPSSWPWPSCKHPKTSSFREVEGDAMYKTVNSVYVESTESCFTSSSAEQESFSTVSDLSGGGSVETVVRGLRSDRLFFEPGGVTSSILEEAKAGVSPFEGSVVLAMESEDPYRDFRRSMEEMVVAHGLNDWERLEELLVWYLKVNGKKTHRFVAAAFADLLVGLASPRPPPSSSSSSSNSFKIEAIKEAERSESS</sequence>
<dbReference type="EMBL" id="PYDT01000003">
    <property type="protein sequence ID" value="THU66792.1"/>
    <property type="molecule type" value="Genomic_DNA"/>
</dbReference>
<accession>A0A4S8JWY2</accession>
<dbReference type="Proteomes" id="UP000317650">
    <property type="component" value="Chromosome 5"/>
</dbReference>
<evidence type="ECO:0000256" key="6">
    <source>
        <dbReference type="RuleBase" id="RU367028"/>
    </source>
</evidence>
<organism evidence="9 10">
    <name type="scientific">Musa balbisiana</name>
    <name type="common">Banana</name>
    <dbReference type="NCBI Taxonomy" id="52838"/>
    <lineage>
        <taxon>Eukaryota</taxon>
        <taxon>Viridiplantae</taxon>
        <taxon>Streptophyta</taxon>
        <taxon>Embryophyta</taxon>
        <taxon>Tracheophyta</taxon>
        <taxon>Spermatophyta</taxon>
        <taxon>Magnoliopsida</taxon>
        <taxon>Liliopsida</taxon>
        <taxon>Zingiberales</taxon>
        <taxon>Musaceae</taxon>
        <taxon>Musa</taxon>
    </lineage>
</organism>
<protein>
    <recommendedName>
        <fullName evidence="6">Transcription repressor</fullName>
    </recommendedName>
    <alternativeName>
        <fullName evidence="6">Ovate family protein</fullName>
    </alternativeName>
</protein>
<gene>
    <name evidence="9" type="ORF">C4D60_Mb05t17940</name>
</gene>
<feature type="compositionally biased region" description="Basic and acidic residues" evidence="7">
    <location>
        <begin position="212"/>
        <end position="223"/>
    </location>
</feature>
<comment type="function">
    <text evidence="6">Transcriptional repressor that regulates multiple aspects of plant growth and development.</text>
</comment>
<evidence type="ECO:0000313" key="9">
    <source>
        <dbReference type="EMBL" id="THU66792.1"/>
    </source>
</evidence>
<evidence type="ECO:0000256" key="7">
    <source>
        <dbReference type="SAM" id="MobiDB-lite"/>
    </source>
</evidence>
<evidence type="ECO:0000256" key="1">
    <source>
        <dbReference type="ARBA" id="ARBA00004123"/>
    </source>
</evidence>
<proteinExistence type="predicted"/>
<evidence type="ECO:0000256" key="2">
    <source>
        <dbReference type="ARBA" id="ARBA00022491"/>
    </source>
</evidence>
<keyword evidence="5 6" id="KW-0539">Nucleus</keyword>
<feature type="region of interest" description="Disordered" evidence="7">
    <location>
        <begin position="194"/>
        <end position="223"/>
    </location>
</feature>
<dbReference type="AlphaFoldDB" id="A0A4S8JWY2"/>
<evidence type="ECO:0000313" key="10">
    <source>
        <dbReference type="Proteomes" id="UP000317650"/>
    </source>
</evidence>
<comment type="caution">
    <text evidence="9">The sequence shown here is derived from an EMBL/GenBank/DDBJ whole genome shotgun (WGS) entry which is preliminary data.</text>
</comment>
<evidence type="ECO:0000256" key="3">
    <source>
        <dbReference type="ARBA" id="ARBA00023015"/>
    </source>
</evidence>
<feature type="region of interest" description="Disordered" evidence="7">
    <location>
        <begin position="16"/>
        <end position="37"/>
    </location>
</feature>